<dbReference type="AlphaFoldDB" id="A0A061SF66"/>
<accession>A0A061SF66</accession>
<evidence type="ECO:0000313" key="1">
    <source>
        <dbReference type="EMBL" id="JAC81679.1"/>
    </source>
</evidence>
<reference evidence="1" key="1">
    <citation type="submission" date="2014-05" db="EMBL/GenBank/DDBJ databases">
        <title>The transcriptome of the halophilic microalga Tetraselmis sp. GSL018 isolated from the Great Salt Lake, Utah.</title>
        <authorList>
            <person name="Jinkerson R.E."/>
            <person name="D'Adamo S."/>
            <person name="Posewitz M.C."/>
        </authorList>
    </citation>
    <scope>NUCLEOTIDE SEQUENCE</scope>
    <source>
        <strain evidence="1">GSL018</strain>
    </source>
</reference>
<gene>
    <name evidence="1" type="ORF">TSPGSL018_7369</name>
</gene>
<sequence length="82" mass="8904">PLQACCCFQPSTPVDVAIHPTDSSSSDLAHQVWDLKTLHADVRCAVEQSHACQARQADFHRRPLVSKVGDLIKRKAGIAASL</sequence>
<name>A0A061SF66_9CHLO</name>
<proteinExistence type="predicted"/>
<feature type="non-terminal residue" evidence="1">
    <location>
        <position position="1"/>
    </location>
</feature>
<organism evidence="1">
    <name type="scientific">Tetraselmis sp. GSL018</name>
    <dbReference type="NCBI Taxonomy" id="582737"/>
    <lineage>
        <taxon>Eukaryota</taxon>
        <taxon>Viridiplantae</taxon>
        <taxon>Chlorophyta</taxon>
        <taxon>core chlorophytes</taxon>
        <taxon>Chlorodendrophyceae</taxon>
        <taxon>Chlorodendrales</taxon>
        <taxon>Chlorodendraceae</taxon>
        <taxon>Tetraselmis</taxon>
    </lineage>
</organism>
<dbReference type="EMBL" id="GBEZ01003463">
    <property type="protein sequence ID" value="JAC81679.1"/>
    <property type="molecule type" value="Transcribed_RNA"/>
</dbReference>
<protein>
    <submittedName>
        <fullName evidence="1">Uncharacterized protein</fullName>
    </submittedName>
</protein>